<dbReference type="HAMAP" id="MF_00144">
    <property type="entry name" value="tRNA_thiouridyl_MnmA"/>
    <property type="match status" value="1"/>
</dbReference>
<evidence type="ECO:0000256" key="1">
    <source>
        <dbReference type="ARBA" id="ARBA00022555"/>
    </source>
</evidence>
<comment type="caution">
    <text evidence="12">The sequence shown here is derived from an EMBL/GenBank/DDBJ whole genome shotgun (WGS) entry which is preliminary data.</text>
</comment>
<dbReference type="CDD" id="cd01998">
    <property type="entry name" value="MnmA_TRMU-like"/>
    <property type="match status" value="1"/>
</dbReference>
<protein>
    <recommendedName>
        <fullName evidence="9">tRNA-specific 2-thiouridylase MnmA</fullName>
        <ecNumber evidence="9">2.8.1.13</ecNumber>
    </recommendedName>
</protein>
<evidence type="ECO:0000256" key="3">
    <source>
        <dbReference type="ARBA" id="ARBA00022694"/>
    </source>
</evidence>
<keyword evidence="9" id="KW-0963">Cytoplasm</keyword>
<dbReference type="FunFam" id="2.30.30.280:FF:000001">
    <property type="entry name" value="tRNA-specific 2-thiouridylase MnmA"/>
    <property type="match status" value="1"/>
</dbReference>
<sequence>MRKNKVFVGLSGGVDSSVAALLLQKQGYNVTGVFMRCLNLDGCAEKDAEDARRVASHLGIPFYVFDFEEEYKKRVVEYMIEGYKNGSTPNPDVMCNKEIKFDLFLREALKMGANFIATGHYVKLSTNNESNTNKRIKKFSIRKFVNSKKIWYSLMSARDSAKDQSYFLWTLTQNQLKHCLFPIGDYLKPKVREIARKAGLPTADKKDSQGICFLGSITLEDFLKEYIPQKPGNIVNTEGKILGTHNGIYYYTIGQRHGLDLREKNKKLRVTNSPKTKPHYITAKDLKTNTITVAEGDENPTLYRKELILTNVHFINPKTETKLSTLNFQLLTRIRYRQPLVLATLHKLSTLNFQLIFESPQKAIASGQSAVFYSKQGELLGGGIIL</sequence>
<feature type="binding site" evidence="9">
    <location>
        <position position="119"/>
    </location>
    <ligand>
        <name>ATP</name>
        <dbReference type="ChEBI" id="CHEBI:30616"/>
    </ligand>
</feature>
<feature type="binding site" evidence="9">
    <location>
        <position position="35"/>
    </location>
    <ligand>
        <name>ATP</name>
        <dbReference type="ChEBI" id="CHEBI:30616"/>
    </ligand>
</feature>
<dbReference type="InterPro" id="IPR014729">
    <property type="entry name" value="Rossmann-like_a/b/a_fold"/>
</dbReference>
<comment type="catalytic activity">
    <reaction evidence="8 9">
        <text>S-sulfanyl-L-cysteinyl-[protein] + uridine(34) in tRNA + AH2 + ATP = 2-thiouridine(34) in tRNA + L-cysteinyl-[protein] + A + AMP + diphosphate + H(+)</text>
        <dbReference type="Rhea" id="RHEA:47032"/>
        <dbReference type="Rhea" id="RHEA-COMP:10131"/>
        <dbReference type="Rhea" id="RHEA-COMP:11726"/>
        <dbReference type="Rhea" id="RHEA-COMP:11727"/>
        <dbReference type="Rhea" id="RHEA-COMP:11728"/>
        <dbReference type="ChEBI" id="CHEBI:13193"/>
        <dbReference type="ChEBI" id="CHEBI:15378"/>
        <dbReference type="ChEBI" id="CHEBI:17499"/>
        <dbReference type="ChEBI" id="CHEBI:29950"/>
        <dbReference type="ChEBI" id="CHEBI:30616"/>
        <dbReference type="ChEBI" id="CHEBI:33019"/>
        <dbReference type="ChEBI" id="CHEBI:61963"/>
        <dbReference type="ChEBI" id="CHEBI:65315"/>
        <dbReference type="ChEBI" id="CHEBI:87170"/>
        <dbReference type="ChEBI" id="CHEBI:456215"/>
        <dbReference type="EC" id="2.8.1.13"/>
    </reaction>
</comment>
<dbReference type="Gene3D" id="2.30.30.280">
    <property type="entry name" value="Adenine nucleotide alpha hydrolases-like domains"/>
    <property type="match status" value="1"/>
</dbReference>
<dbReference type="NCBIfam" id="NF001138">
    <property type="entry name" value="PRK00143.1"/>
    <property type="match status" value="1"/>
</dbReference>
<dbReference type="STRING" id="1798471.A3A21_01640"/>
<dbReference type="Pfam" id="PF20258">
    <property type="entry name" value="tRNA_Me_trans_C"/>
    <property type="match status" value="1"/>
</dbReference>
<keyword evidence="3 9" id="KW-0819">tRNA processing</keyword>
<evidence type="ECO:0000256" key="2">
    <source>
        <dbReference type="ARBA" id="ARBA00022679"/>
    </source>
</evidence>
<evidence type="ECO:0000313" key="13">
    <source>
        <dbReference type="Proteomes" id="UP000176996"/>
    </source>
</evidence>
<name>A0A1F6BT25_9BACT</name>
<keyword evidence="1 9" id="KW-0820">tRNA-binding</keyword>
<dbReference type="InterPro" id="IPR046884">
    <property type="entry name" value="MnmA-like_central"/>
</dbReference>
<evidence type="ECO:0000313" key="12">
    <source>
        <dbReference type="EMBL" id="OGG40095.1"/>
    </source>
</evidence>
<dbReference type="EC" id="2.8.1.13" evidence="9"/>
<dbReference type="Pfam" id="PF03054">
    <property type="entry name" value="tRNA_Me_trans"/>
    <property type="match status" value="1"/>
</dbReference>
<reference evidence="12 13" key="1">
    <citation type="journal article" date="2016" name="Nat. Commun.">
        <title>Thousands of microbial genomes shed light on interconnected biogeochemical processes in an aquifer system.</title>
        <authorList>
            <person name="Anantharaman K."/>
            <person name="Brown C.T."/>
            <person name="Hug L.A."/>
            <person name="Sharon I."/>
            <person name="Castelle C.J."/>
            <person name="Probst A.J."/>
            <person name="Thomas B.C."/>
            <person name="Singh A."/>
            <person name="Wilkins M.J."/>
            <person name="Karaoz U."/>
            <person name="Brodie E.L."/>
            <person name="Williams K.H."/>
            <person name="Hubbard S.S."/>
            <person name="Banfield J.F."/>
        </authorList>
    </citation>
    <scope>NUCLEOTIDE SEQUENCE [LARGE SCALE GENOMIC DNA]</scope>
</reference>
<evidence type="ECO:0000256" key="5">
    <source>
        <dbReference type="ARBA" id="ARBA00022840"/>
    </source>
</evidence>
<keyword evidence="7" id="KW-1015">Disulfide bond</keyword>
<keyword evidence="4 9" id="KW-0547">Nucleotide-binding</keyword>
<keyword evidence="5 9" id="KW-0067">ATP-binding</keyword>
<evidence type="ECO:0000259" key="10">
    <source>
        <dbReference type="Pfam" id="PF20258"/>
    </source>
</evidence>
<evidence type="ECO:0000256" key="7">
    <source>
        <dbReference type="ARBA" id="ARBA00023157"/>
    </source>
</evidence>
<dbReference type="EMBL" id="MFKK01000034">
    <property type="protein sequence ID" value="OGG40095.1"/>
    <property type="molecule type" value="Genomic_DNA"/>
</dbReference>
<dbReference type="PANTHER" id="PTHR11933">
    <property type="entry name" value="TRNA 5-METHYLAMINOMETHYL-2-THIOURIDYLATE -METHYLTRANSFERASE"/>
    <property type="match status" value="1"/>
</dbReference>
<dbReference type="InterPro" id="IPR023382">
    <property type="entry name" value="MnmA-like_central_sf"/>
</dbReference>
<dbReference type="GO" id="GO:0005524">
    <property type="term" value="F:ATP binding"/>
    <property type="evidence" value="ECO:0007669"/>
    <property type="project" value="UniProtKB-KW"/>
</dbReference>
<evidence type="ECO:0000256" key="8">
    <source>
        <dbReference type="ARBA" id="ARBA00051542"/>
    </source>
</evidence>
<dbReference type="Proteomes" id="UP000176996">
    <property type="component" value="Unassembled WGS sequence"/>
</dbReference>
<evidence type="ECO:0000256" key="6">
    <source>
        <dbReference type="ARBA" id="ARBA00022884"/>
    </source>
</evidence>
<keyword evidence="2 9" id="KW-0808">Transferase</keyword>
<dbReference type="PANTHER" id="PTHR11933:SF5">
    <property type="entry name" value="MITOCHONDRIAL TRNA-SPECIFIC 2-THIOURIDYLASE 1"/>
    <property type="match status" value="1"/>
</dbReference>
<feature type="site" description="Interaction with tRNA" evidence="9">
    <location>
        <position position="368"/>
    </location>
</feature>
<feature type="site" description="Interaction with tRNA" evidence="9">
    <location>
        <position position="120"/>
    </location>
</feature>
<comment type="similarity">
    <text evidence="9">Belongs to the MnmA/TRMU family.</text>
</comment>
<dbReference type="GO" id="GO:0002143">
    <property type="term" value="P:tRNA wobble position uridine thiolation"/>
    <property type="evidence" value="ECO:0007669"/>
    <property type="project" value="TreeGrafter"/>
</dbReference>
<feature type="region of interest" description="Interaction with target base in tRNA" evidence="9">
    <location>
        <begin position="90"/>
        <end position="92"/>
    </location>
</feature>
<dbReference type="Gene3D" id="2.40.30.10">
    <property type="entry name" value="Translation factors"/>
    <property type="match status" value="1"/>
</dbReference>
<gene>
    <name evidence="9" type="primary">mnmA</name>
    <name evidence="12" type="ORF">A3A21_01640</name>
</gene>
<comment type="caution">
    <text evidence="9">Lacks conserved residue(s) required for the propagation of feature annotation.</text>
</comment>
<dbReference type="SUPFAM" id="SSF52402">
    <property type="entry name" value="Adenine nucleotide alpha hydrolases-like"/>
    <property type="match status" value="1"/>
</dbReference>
<dbReference type="GO" id="GO:0103016">
    <property type="term" value="F:tRNA-uridine 2-sulfurtransferase activity"/>
    <property type="evidence" value="ECO:0007669"/>
    <property type="project" value="UniProtKB-EC"/>
</dbReference>
<feature type="domain" description="tRNA-specific 2-thiouridylase MnmA-like central" evidence="11">
    <location>
        <begin position="220"/>
        <end position="294"/>
    </location>
</feature>
<dbReference type="Gene3D" id="3.40.50.620">
    <property type="entry name" value="HUPs"/>
    <property type="match status" value="1"/>
</dbReference>
<organism evidence="12 13">
    <name type="scientific">Candidatus Jorgensenbacteria bacterium RIFCSPLOWO2_01_FULL_45_25b</name>
    <dbReference type="NCBI Taxonomy" id="1798471"/>
    <lineage>
        <taxon>Bacteria</taxon>
        <taxon>Candidatus Joergenseniibacteriota</taxon>
    </lineage>
</organism>
<comment type="subcellular location">
    <subcellularLocation>
        <location evidence="9">Cytoplasm</location>
    </subcellularLocation>
</comment>
<dbReference type="GO" id="GO:0000049">
    <property type="term" value="F:tRNA binding"/>
    <property type="evidence" value="ECO:0007669"/>
    <property type="project" value="UniProtKB-KW"/>
</dbReference>
<dbReference type="GO" id="GO:0005737">
    <property type="term" value="C:cytoplasm"/>
    <property type="evidence" value="ECO:0007669"/>
    <property type="project" value="UniProtKB-SubCell"/>
</dbReference>
<dbReference type="FunFam" id="3.40.50.620:FF:000115">
    <property type="entry name" value="tRNA-specific 2-thiouridylase MnmA"/>
    <property type="match status" value="1"/>
</dbReference>
<dbReference type="AlphaFoldDB" id="A0A1F6BT25"/>
<feature type="active site" description="Nucleophile" evidence="9">
    <location>
        <position position="95"/>
    </location>
</feature>
<feature type="active site" description="Cysteine persulfide intermediate" evidence="9">
    <location>
        <position position="212"/>
    </location>
</feature>
<evidence type="ECO:0000259" key="11">
    <source>
        <dbReference type="Pfam" id="PF20259"/>
    </source>
</evidence>
<evidence type="ECO:0000256" key="4">
    <source>
        <dbReference type="ARBA" id="ARBA00022741"/>
    </source>
</evidence>
<feature type="domain" description="tRNA-specific 2-thiouridylase MnmA-like C-terminal" evidence="10">
    <location>
        <begin position="305"/>
        <end position="385"/>
    </location>
</feature>
<accession>A0A1F6BT25</accession>
<comment type="function">
    <text evidence="9">Catalyzes the 2-thiolation of uridine at the wobble position (U34) of tRNA, leading to the formation of s(2)U34.</text>
</comment>
<dbReference type="InterPro" id="IPR046885">
    <property type="entry name" value="MnmA-like_C"/>
</dbReference>
<feature type="binding site" evidence="9">
    <location>
        <begin position="9"/>
        <end position="16"/>
    </location>
    <ligand>
        <name>ATP</name>
        <dbReference type="ChEBI" id="CHEBI:30616"/>
    </ligand>
</feature>
<feature type="region of interest" description="Interaction with tRNA" evidence="9">
    <location>
        <begin position="335"/>
        <end position="336"/>
    </location>
</feature>
<keyword evidence="6 9" id="KW-0694">RNA-binding</keyword>
<evidence type="ECO:0000256" key="9">
    <source>
        <dbReference type="HAMAP-Rule" id="MF_00144"/>
    </source>
</evidence>
<dbReference type="Pfam" id="PF20259">
    <property type="entry name" value="tRNA_Me_trans_M"/>
    <property type="match status" value="1"/>
</dbReference>
<dbReference type="NCBIfam" id="TIGR00420">
    <property type="entry name" value="trmU"/>
    <property type="match status" value="1"/>
</dbReference>
<proteinExistence type="inferred from homology"/>
<feature type="region of interest" description="Interaction with tRNA" evidence="9">
    <location>
        <begin position="162"/>
        <end position="164"/>
    </location>
</feature>
<dbReference type="InterPro" id="IPR004506">
    <property type="entry name" value="MnmA-like"/>
</dbReference>